<sequence length="157" mass="17028">MVPSEILEVYTNGASEPTTQPTVVHRTRVASTRSQGRTSRMYSPTRSQHNHDSGVVNQTFPQAVDVQTGFLAVVSQPTAGPSNSVAFIAPSPWYSGQVQQAGWVSPQEQFVGTQFGFETEPGSSSYPPQSVTTRQPAVLLGRFFLPVSMRLGRSQPC</sequence>
<name>A0A0C9U4I5_SPHS4</name>
<dbReference type="EMBL" id="KN837288">
    <property type="protein sequence ID" value="KIJ29179.1"/>
    <property type="molecule type" value="Genomic_DNA"/>
</dbReference>
<reference evidence="2 3" key="1">
    <citation type="submission" date="2014-06" db="EMBL/GenBank/DDBJ databases">
        <title>Evolutionary Origins and Diversification of the Mycorrhizal Mutualists.</title>
        <authorList>
            <consortium name="DOE Joint Genome Institute"/>
            <consortium name="Mycorrhizal Genomics Consortium"/>
            <person name="Kohler A."/>
            <person name="Kuo A."/>
            <person name="Nagy L.G."/>
            <person name="Floudas D."/>
            <person name="Copeland A."/>
            <person name="Barry K.W."/>
            <person name="Cichocki N."/>
            <person name="Veneault-Fourrey C."/>
            <person name="LaButti K."/>
            <person name="Lindquist E.A."/>
            <person name="Lipzen A."/>
            <person name="Lundell T."/>
            <person name="Morin E."/>
            <person name="Murat C."/>
            <person name="Riley R."/>
            <person name="Ohm R."/>
            <person name="Sun H."/>
            <person name="Tunlid A."/>
            <person name="Henrissat B."/>
            <person name="Grigoriev I.V."/>
            <person name="Hibbett D.S."/>
            <person name="Martin F."/>
        </authorList>
    </citation>
    <scope>NUCLEOTIDE SEQUENCE [LARGE SCALE GENOMIC DNA]</scope>
    <source>
        <strain evidence="2 3">SS14</strain>
    </source>
</reference>
<organism evidence="2 3">
    <name type="scientific">Sphaerobolus stellatus (strain SS14)</name>
    <dbReference type="NCBI Taxonomy" id="990650"/>
    <lineage>
        <taxon>Eukaryota</taxon>
        <taxon>Fungi</taxon>
        <taxon>Dikarya</taxon>
        <taxon>Basidiomycota</taxon>
        <taxon>Agaricomycotina</taxon>
        <taxon>Agaricomycetes</taxon>
        <taxon>Phallomycetidae</taxon>
        <taxon>Geastrales</taxon>
        <taxon>Sphaerobolaceae</taxon>
        <taxon>Sphaerobolus</taxon>
    </lineage>
</organism>
<keyword evidence="3" id="KW-1185">Reference proteome</keyword>
<accession>A0A0C9U4I5</accession>
<protein>
    <submittedName>
        <fullName evidence="2">Uncharacterized protein</fullName>
    </submittedName>
</protein>
<dbReference type="Proteomes" id="UP000054279">
    <property type="component" value="Unassembled WGS sequence"/>
</dbReference>
<proteinExistence type="predicted"/>
<evidence type="ECO:0000256" key="1">
    <source>
        <dbReference type="SAM" id="MobiDB-lite"/>
    </source>
</evidence>
<dbReference type="HOGENOM" id="CLU_1679059_0_0_1"/>
<dbReference type="AlphaFoldDB" id="A0A0C9U4I5"/>
<evidence type="ECO:0000313" key="2">
    <source>
        <dbReference type="EMBL" id="KIJ29179.1"/>
    </source>
</evidence>
<gene>
    <name evidence="2" type="ORF">M422DRAFT_54299</name>
</gene>
<feature type="compositionally biased region" description="Polar residues" evidence="1">
    <location>
        <begin position="29"/>
        <end position="47"/>
    </location>
</feature>
<evidence type="ECO:0000313" key="3">
    <source>
        <dbReference type="Proteomes" id="UP000054279"/>
    </source>
</evidence>
<feature type="region of interest" description="Disordered" evidence="1">
    <location>
        <begin position="29"/>
        <end position="51"/>
    </location>
</feature>